<sequence>MGITSSTESNSQNDRFPWGRFPWDRFPWDELEEREGLPVPDKELDATVEASCELAIKELDAILPPKQGESSTNKPKEEREEEVLMRFNEFMKGGGCKESVKAMEDCVEKTQSIIPDCIQPLRMLFKCMDAHSRYYQPIITLAESTMEQVNKKIDEQIEREEQAEA</sequence>
<dbReference type="Pfam" id="PF07802">
    <property type="entry name" value="GCK"/>
    <property type="match status" value="1"/>
</dbReference>
<organism evidence="3 4">
    <name type="scientific">Cardamine amara subsp. amara</name>
    <dbReference type="NCBI Taxonomy" id="228776"/>
    <lineage>
        <taxon>Eukaryota</taxon>
        <taxon>Viridiplantae</taxon>
        <taxon>Streptophyta</taxon>
        <taxon>Embryophyta</taxon>
        <taxon>Tracheophyta</taxon>
        <taxon>Spermatophyta</taxon>
        <taxon>Magnoliopsida</taxon>
        <taxon>eudicotyledons</taxon>
        <taxon>Gunneridae</taxon>
        <taxon>Pentapetalae</taxon>
        <taxon>rosids</taxon>
        <taxon>malvids</taxon>
        <taxon>Brassicales</taxon>
        <taxon>Brassicaceae</taxon>
        <taxon>Cardamineae</taxon>
        <taxon>Cardamine</taxon>
    </lineage>
</organism>
<dbReference type="EMBL" id="JBANAX010000466">
    <property type="protein sequence ID" value="KAL1207760.1"/>
    <property type="molecule type" value="Genomic_DNA"/>
</dbReference>
<name>A0ABD1B763_CARAN</name>
<reference evidence="3 4" key="1">
    <citation type="submission" date="2024-04" db="EMBL/GenBank/DDBJ databases">
        <title>Genome assembly C_amara_ONT_v2.</title>
        <authorList>
            <person name="Yant L."/>
            <person name="Moore C."/>
            <person name="Slenker M."/>
        </authorList>
    </citation>
    <scope>NUCLEOTIDE SEQUENCE [LARGE SCALE GENOMIC DNA]</scope>
    <source>
        <tissue evidence="3">Leaf</tissue>
    </source>
</reference>
<keyword evidence="4" id="KW-1185">Reference proteome</keyword>
<feature type="region of interest" description="Disordered" evidence="1">
    <location>
        <begin position="1"/>
        <end position="21"/>
    </location>
</feature>
<accession>A0ABD1B763</accession>
<dbReference type="InterPro" id="IPR012891">
    <property type="entry name" value="GCK_dom"/>
</dbReference>
<evidence type="ECO:0000259" key="2">
    <source>
        <dbReference type="SMART" id="SM01227"/>
    </source>
</evidence>
<gene>
    <name evidence="3" type="ORF">V5N11_000492</name>
</gene>
<evidence type="ECO:0000313" key="3">
    <source>
        <dbReference type="EMBL" id="KAL1207760.1"/>
    </source>
</evidence>
<dbReference type="PANTHER" id="PTHR34357:SF2">
    <property type="entry name" value="F26F24.3-RELATED"/>
    <property type="match status" value="1"/>
</dbReference>
<protein>
    <recommendedName>
        <fullName evidence="2">GCK domain-containing protein</fullName>
    </recommendedName>
</protein>
<dbReference type="SMART" id="SM01227">
    <property type="entry name" value="GCK"/>
    <property type="match status" value="1"/>
</dbReference>
<dbReference type="Proteomes" id="UP001558713">
    <property type="component" value="Unassembled WGS sequence"/>
</dbReference>
<evidence type="ECO:0000256" key="1">
    <source>
        <dbReference type="SAM" id="MobiDB-lite"/>
    </source>
</evidence>
<feature type="compositionally biased region" description="Polar residues" evidence="1">
    <location>
        <begin position="1"/>
        <end position="14"/>
    </location>
</feature>
<dbReference type="PANTHER" id="PTHR34357">
    <property type="entry name" value="F7A19.14 PROTEIN-RELATED"/>
    <property type="match status" value="1"/>
</dbReference>
<evidence type="ECO:0000313" key="4">
    <source>
        <dbReference type="Proteomes" id="UP001558713"/>
    </source>
</evidence>
<comment type="caution">
    <text evidence="3">The sequence shown here is derived from an EMBL/GenBank/DDBJ whole genome shotgun (WGS) entry which is preliminary data.</text>
</comment>
<dbReference type="AlphaFoldDB" id="A0ABD1B763"/>
<proteinExistence type="predicted"/>
<feature type="domain" description="GCK" evidence="2">
    <location>
        <begin position="80"/>
        <end position="153"/>
    </location>
</feature>